<dbReference type="PROSITE" id="PS52002">
    <property type="entry name" value="SM"/>
    <property type="match status" value="1"/>
</dbReference>
<dbReference type="PANTHER" id="PTHR13586">
    <property type="entry name" value="SCD6 PROTEIN-RELATED"/>
    <property type="match status" value="1"/>
</dbReference>
<name>A0A077WNQ6_9FUNG</name>
<dbReference type="EMBL" id="LK023330">
    <property type="protein sequence ID" value="CDS09246.1"/>
    <property type="molecule type" value="Genomic_DNA"/>
</dbReference>
<dbReference type="InterPro" id="IPR010920">
    <property type="entry name" value="LSM_dom_sf"/>
</dbReference>
<dbReference type="InterPro" id="IPR047575">
    <property type="entry name" value="Sm"/>
</dbReference>
<protein>
    <recommendedName>
        <fullName evidence="2">Sm domain-containing protein</fullName>
    </recommendedName>
</protein>
<evidence type="ECO:0000313" key="3">
    <source>
        <dbReference type="EMBL" id="CDS09246.1"/>
    </source>
</evidence>
<sequence>MSELRYIGSKISLVSKSDIRYVGILHSIDPTNATLSLEQVVSYGTEGRRGGVPVPPSDTVFSLIVFRGSDIKDLQVFEAPPPPPPHIKNNYPPAAAPQQQYNHATQQPMMMIPPEQYGYYYYPPPLSASSSHYQAPEAPAPYFHNVEYPQQHHYPMPTPSALNYPNHYNGHPTTDTPQMPIHKPEMPPSSSPTITTQVPHTSNTKDLQEAISTQHVRKPDLKDDPVEATPSTTTTTTTALRRESCDEMASSIERLAKTVSELGIGKEQQQRPSLSKGK</sequence>
<dbReference type="GO" id="GO:0003723">
    <property type="term" value="F:RNA binding"/>
    <property type="evidence" value="ECO:0007669"/>
    <property type="project" value="InterPro"/>
</dbReference>
<reference evidence="3" key="1">
    <citation type="journal article" date="2014" name="Genome Announc.">
        <title>De novo whole-genome sequence and genome annotation of Lichtheimia ramosa.</title>
        <authorList>
            <person name="Linde J."/>
            <person name="Schwartze V."/>
            <person name="Binder U."/>
            <person name="Lass-Florl C."/>
            <person name="Voigt K."/>
            <person name="Horn F."/>
        </authorList>
    </citation>
    <scope>NUCLEOTIDE SEQUENCE</scope>
    <source>
        <strain evidence="3">JMRC FSU:6197</strain>
    </source>
</reference>
<dbReference type="SMART" id="SM01271">
    <property type="entry name" value="LSM14"/>
    <property type="match status" value="1"/>
</dbReference>
<evidence type="ECO:0000259" key="2">
    <source>
        <dbReference type="PROSITE" id="PS52002"/>
    </source>
</evidence>
<feature type="domain" description="Sm" evidence="2">
    <location>
        <begin position="1"/>
        <end position="80"/>
    </location>
</feature>
<evidence type="ECO:0000256" key="1">
    <source>
        <dbReference type="SAM" id="MobiDB-lite"/>
    </source>
</evidence>
<dbReference type="InterPro" id="IPR025609">
    <property type="entry name" value="Lsm14-like_N"/>
</dbReference>
<organism evidence="3">
    <name type="scientific">Lichtheimia ramosa</name>
    <dbReference type="NCBI Taxonomy" id="688394"/>
    <lineage>
        <taxon>Eukaryota</taxon>
        <taxon>Fungi</taxon>
        <taxon>Fungi incertae sedis</taxon>
        <taxon>Mucoromycota</taxon>
        <taxon>Mucoromycotina</taxon>
        <taxon>Mucoromycetes</taxon>
        <taxon>Mucorales</taxon>
        <taxon>Lichtheimiaceae</taxon>
        <taxon>Lichtheimia</taxon>
    </lineage>
</organism>
<gene>
    <name evidence="3" type="ORF">LRAMOSA10606</name>
</gene>
<feature type="region of interest" description="Disordered" evidence="1">
    <location>
        <begin position="213"/>
        <end position="243"/>
    </location>
</feature>
<dbReference type="Gene3D" id="2.30.30.100">
    <property type="match status" value="1"/>
</dbReference>
<dbReference type="Pfam" id="PF12701">
    <property type="entry name" value="LSM14"/>
    <property type="match status" value="1"/>
</dbReference>
<proteinExistence type="predicted"/>
<dbReference type="AlphaFoldDB" id="A0A077WNQ6"/>
<accession>A0A077WNQ6</accession>
<dbReference type="CDD" id="cd01736">
    <property type="entry name" value="LSm14_N"/>
    <property type="match status" value="1"/>
</dbReference>
<dbReference type="OrthoDB" id="21539at2759"/>
<dbReference type="SUPFAM" id="SSF50182">
    <property type="entry name" value="Sm-like ribonucleoproteins"/>
    <property type="match status" value="1"/>
</dbReference>